<name>A0ABP8DZK7_9MICO</name>
<dbReference type="Gene3D" id="3.40.630.190">
    <property type="entry name" value="LCP protein"/>
    <property type="match status" value="1"/>
</dbReference>
<dbReference type="RefSeq" id="WP_344793932.1">
    <property type="nucleotide sequence ID" value="NZ_BAABAU010000001.1"/>
</dbReference>
<dbReference type="EMBL" id="BAABAU010000001">
    <property type="protein sequence ID" value="GAA4265396.1"/>
    <property type="molecule type" value="Genomic_DNA"/>
</dbReference>
<feature type="transmembrane region" description="Helical" evidence="2">
    <location>
        <begin position="121"/>
        <end position="142"/>
    </location>
</feature>
<dbReference type="InterPro" id="IPR050922">
    <property type="entry name" value="LytR/CpsA/Psr_CW_biosynth"/>
</dbReference>
<keyword evidence="2" id="KW-0472">Membrane</keyword>
<protein>
    <recommendedName>
        <fullName evidence="3">Cell envelope-related transcriptional attenuator domain-containing protein</fullName>
    </recommendedName>
</protein>
<evidence type="ECO:0000256" key="2">
    <source>
        <dbReference type="SAM" id="Phobius"/>
    </source>
</evidence>
<gene>
    <name evidence="4" type="ORF">GCM10022256_10080</name>
</gene>
<dbReference type="InterPro" id="IPR004474">
    <property type="entry name" value="LytR_CpsA_psr"/>
</dbReference>
<evidence type="ECO:0000259" key="3">
    <source>
        <dbReference type="Pfam" id="PF03816"/>
    </source>
</evidence>
<keyword evidence="2" id="KW-0812">Transmembrane</keyword>
<accession>A0ABP8DZK7</accession>
<keyword evidence="2" id="KW-1133">Transmembrane helix</keyword>
<comment type="similarity">
    <text evidence="1">Belongs to the LytR/CpsA/Psr (LCP) family.</text>
</comment>
<dbReference type="Pfam" id="PF03816">
    <property type="entry name" value="LytR_cpsA_psr"/>
    <property type="match status" value="1"/>
</dbReference>
<dbReference type="PANTHER" id="PTHR33392:SF6">
    <property type="entry name" value="POLYISOPRENYL-TEICHOIC ACID--PEPTIDOGLYCAN TEICHOIC ACID TRANSFERASE TAGU"/>
    <property type="match status" value="1"/>
</dbReference>
<dbReference type="Proteomes" id="UP001501594">
    <property type="component" value="Unassembled WGS sequence"/>
</dbReference>
<feature type="transmembrane region" description="Helical" evidence="2">
    <location>
        <begin position="22"/>
        <end position="42"/>
    </location>
</feature>
<feature type="transmembrane region" description="Helical" evidence="2">
    <location>
        <begin position="81"/>
        <end position="101"/>
    </location>
</feature>
<evidence type="ECO:0000256" key="1">
    <source>
        <dbReference type="ARBA" id="ARBA00006068"/>
    </source>
</evidence>
<organism evidence="4 5">
    <name type="scientific">Frondihabitans peucedani</name>
    <dbReference type="NCBI Taxonomy" id="598626"/>
    <lineage>
        <taxon>Bacteria</taxon>
        <taxon>Bacillati</taxon>
        <taxon>Actinomycetota</taxon>
        <taxon>Actinomycetes</taxon>
        <taxon>Micrococcales</taxon>
        <taxon>Microbacteriaceae</taxon>
        <taxon>Frondihabitans</taxon>
    </lineage>
</organism>
<keyword evidence="5" id="KW-1185">Reference proteome</keyword>
<feature type="domain" description="Cell envelope-related transcriptional attenuator" evidence="3">
    <location>
        <begin position="186"/>
        <end position="368"/>
    </location>
</feature>
<sequence length="450" mass="48051">MTAVTPVRNPDVRSMAVMTRRAWWLVVLNFLVPGSAQVLAGNRRLGRFGLASTLVFWALLVVSIVSVVVAHSVLFDIATNTVALTVVQVFLAFYAILWLVLTVDTLRLVRFVSLAPLARGLVAGLAVVVLVGTAGTAAYGSYLSSVQHGLLDTLFSSKKDVAAPVDGRYNVLLLGGDAGADRTGLRPDSISVASIDAETGQTTIIGIPRNLYNAPFRKGSPLYGPYPDGYTCGDDCLVSFLYTYGEAHESLYPRAKSEGSNAGIEAERDAIEGVTGLTIQYYALIDMGGFVDLIDALGGITVDVPYRIPINGGMDANGQPINVDGWIEPGVQHLDGYHALWFARARHGTDDYHRMARQRTVEQAVLAQFTPAKVLSKFQAVANAGTQVVKTDIPQGTLSEFVSLAVKAKSQKITDLEIVPPTYDNVHPDFAAIRAAVKKATATSAAAAAK</sequence>
<feature type="transmembrane region" description="Helical" evidence="2">
    <location>
        <begin position="54"/>
        <end position="75"/>
    </location>
</feature>
<evidence type="ECO:0000313" key="4">
    <source>
        <dbReference type="EMBL" id="GAA4265396.1"/>
    </source>
</evidence>
<evidence type="ECO:0000313" key="5">
    <source>
        <dbReference type="Proteomes" id="UP001501594"/>
    </source>
</evidence>
<reference evidence="5" key="1">
    <citation type="journal article" date="2019" name="Int. J. Syst. Evol. Microbiol.">
        <title>The Global Catalogue of Microorganisms (GCM) 10K type strain sequencing project: providing services to taxonomists for standard genome sequencing and annotation.</title>
        <authorList>
            <consortium name="The Broad Institute Genomics Platform"/>
            <consortium name="The Broad Institute Genome Sequencing Center for Infectious Disease"/>
            <person name="Wu L."/>
            <person name="Ma J."/>
        </authorList>
    </citation>
    <scope>NUCLEOTIDE SEQUENCE [LARGE SCALE GENOMIC DNA]</scope>
    <source>
        <strain evidence="5">JCM 17442</strain>
    </source>
</reference>
<dbReference type="NCBIfam" id="TIGR00350">
    <property type="entry name" value="lytR_cpsA_psr"/>
    <property type="match status" value="1"/>
</dbReference>
<dbReference type="PANTHER" id="PTHR33392">
    <property type="entry name" value="POLYISOPRENYL-TEICHOIC ACID--PEPTIDOGLYCAN TEICHOIC ACID TRANSFERASE TAGU"/>
    <property type="match status" value="1"/>
</dbReference>
<proteinExistence type="inferred from homology"/>
<comment type="caution">
    <text evidence="4">The sequence shown here is derived from an EMBL/GenBank/DDBJ whole genome shotgun (WGS) entry which is preliminary data.</text>
</comment>